<organism evidence="1 2">
    <name type="scientific">Halobacillus salinarum</name>
    <dbReference type="NCBI Taxonomy" id="2932257"/>
    <lineage>
        <taxon>Bacteria</taxon>
        <taxon>Bacillati</taxon>
        <taxon>Bacillota</taxon>
        <taxon>Bacilli</taxon>
        <taxon>Bacillales</taxon>
        <taxon>Bacillaceae</taxon>
        <taxon>Halobacillus</taxon>
    </lineage>
</organism>
<sequence>MNTTTNQIPMLPKTSDHEFLLEDLELTFNKRQLQHIRRAWNWGIGLEKIASRYKRDPDEVFLALFHLARKGQIHRSFGRRYIP</sequence>
<reference evidence="1 2" key="1">
    <citation type="submission" date="2022-04" db="EMBL/GenBank/DDBJ databases">
        <title>Halobacillus sp. isolated from saltern.</title>
        <authorList>
            <person name="Won M."/>
            <person name="Lee C.-M."/>
            <person name="Woen H.-Y."/>
            <person name="Kwon S.-W."/>
        </authorList>
    </citation>
    <scope>NUCLEOTIDE SEQUENCE [LARGE SCALE GENOMIC DNA]</scope>
    <source>
        <strain evidence="1 2">SSBR10-3</strain>
    </source>
</reference>
<proteinExistence type="predicted"/>
<evidence type="ECO:0000313" key="2">
    <source>
        <dbReference type="Proteomes" id="UP000831787"/>
    </source>
</evidence>
<name>A0ABY4EH38_9BACI</name>
<protein>
    <submittedName>
        <fullName evidence="1">Uncharacterized protein</fullName>
    </submittedName>
</protein>
<dbReference type="RefSeq" id="WP_244708736.1">
    <property type="nucleotide sequence ID" value="NZ_CP095073.1"/>
</dbReference>
<gene>
    <name evidence="1" type="ORF">MUN89_15815</name>
</gene>
<dbReference type="Proteomes" id="UP000831787">
    <property type="component" value="Chromosome"/>
</dbReference>
<keyword evidence="2" id="KW-1185">Reference proteome</keyword>
<dbReference type="EMBL" id="CP095073">
    <property type="protein sequence ID" value="UOQ43377.1"/>
    <property type="molecule type" value="Genomic_DNA"/>
</dbReference>
<evidence type="ECO:0000313" key="1">
    <source>
        <dbReference type="EMBL" id="UOQ43377.1"/>
    </source>
</evidence>
<accession>A0ABY4EH38</accession>